<protein>
    <submittedName>
        <fullName evidence="1">Uncharacterized protein</fullName>
    </submittedName>
</protein>
<accession>A0ABT9N6P6</accession>
<keyword evidence="2" id="KW-1185">Reference proteome</keyword>
<comment type="caution">
    <text evidence="1">The sequence shown here is derived from an EMBL/GenBank/DDBJ whole genome shotgun (WGS) entry which is preliminary data.</text>
</comment>
<evidence type="ECO:0000313" key="2">
    <source>
        <dbReference type="Proteomes" id="UP001240984"/>
    </source>
</evidence>
<proteinExistence type="predicted"/>
<sequence>MTVFEIPLKPCCGEVFLGEECDCAVIAAEAAAAWRQPIIVRSTAPRQESPC</sequence>
<organism evidence="1 2">
    <name type="scientific">Catenuloplanes nepalensis</name>
    <dbReference type="NCBI Taxonomy" id="587533"/>
    <lineage>
        <taxon>Bacteria</taxon>
        <taxon>Bacillati</taxon>
        <taxon>Actinomycetota</taxon>
        <taxon>Actinomycetes</taxon>
        <taxon>Micromonosporales</taxon>
        <taxon>Micromonosporaceae</taxon>
        <taxon>Catenuloplanes</taxon>
    </lineage>
</organism>
<dbReference type="EMBL" id="JAUSRA010000001">
    <property type="protein sequence ID" value="MDP9799375.1"/>
    <property type="molecule type" value="Genomic_DNA"/>
</dbReference>
<evidence type="ECO:0000313" key="1">
    <source>
        <dbReference type="EMBL" id="MDP9799375.1"/>
    </source>
</evidence>
<gene>
    <name evidence="1" type="ORF">J2S43_007887</name>
</gene>
<reference evidence="1 2" key="1">
    <citation type="submission" date="2023-07" db="EMBL/GenBank/DDBJ databases">
        <title>Sequencing the genomes of 1000 actinobacteria strains.</title>
        <authorList>
            <person name="Klenk H.-P."/>
        </authorList>
    </citation>
    <scope>NUCLEOTIDE SEQUENCE [LARGE SCALE GENOMIC DNA]</scope>
    <source>
        <strain evidence="1 2">DSM 44710</strain>
    </source>
</reference>
<dbReference type="Proteomes" id="UP001240984">
    <property type="component" value="Unassembled WGS sequence"/>
</dbReference>
<name>A0ABT9N6P6_9ACTN</name>
<dbReference type="RefSeq" id="WP_306838197.1">
    <property type="nucleotide sequence ID" value="NZ_JAUSRA010000001.1"/>
</dbReference>